<comment type="caution">
    <text evidence="4">The sequence shown here is derived from an EMBL/GenBank/DDBJ whole genome shotgun (WGS) entry which is preliminary data.</text>
</comment>
<accession>A0A9J6CL09</accession>
<evidence type="ECO:0000256" key="2">
    <source>
        <dbReference type="ARBA" id="ARBA00041112"/>
    </source>
</evidence>
<dbReference type="InterPro" id="IPR051490">
    <property type="entry name" value="THEM6_lcsJ_thioesterase"/>
</dbReference>
<dbReference type="OrthoDB" id="265761at2759"/>
<reference evidence="4" key="1">
    <citation type="submission" date="2021-03" db="EMBL/GenBank/DDBJ databases">
        <title>Chromosome level genome of the anhydrobiotic midge Polypedilum vanderplanki.</title>
        <authorList>
            <person name="Yoshida Y."/>
            <person name="Kikawada T."/>
            <person name="Gusev O."/>
        </authorList>
    </citation>
    <scope>NUCLEOTIDE SEQUENCE</scope>
    <source>
        <strain evidence="4">NIAS01</strain>
        <tissue evidence="4">Whole body or cell culture</tissue>
    </source>
</reference>
<gene>
    <name evidence="4" type="ORF">PVAND_011999</name>
</gene>
<keyword evidence="3" id="KW-0812">Transmembrane</keyword>
<dbReference type="PANTHER" id="PTHR12475:SF11">
    <property type="entry name" value="PROTEIN THEM6"/>
    <property type="match status" value="1"/>
</dbReference>
<dbReference type="PANTHER" id="PTHR12475">
    <property type="match status" value="1"/>
</dbReference>
<proteinExistence type="inferred from homology"/>
<organism evidence="4 5">
    <name type="scientific">Polypedilum vanderplanki</name>
    <name type="common">Sleeping chironomid midge</name>
    <dbReference type="NCBI Taxonomy" id="319348"/>
    <lineage>
        <taxon>Eukaryota</taxon>
        <taxon>Metazoa</taxon>
        <taxon>Ecdysozoa</taxon>
        <taxon>Arthropoda</taxon>
        <taxon>Hexapoda</taxon>
        <taxon>Insecta</taxon>
        <taxon>Pterygota</taxon>
        <taxon>Neoptera</taxon>
        <taxon>Endopterygota</taxon>
        <taxon>Diptera</taxon>
        <taxon>Nematocera</taxon>
        <taxon>Chironomoidea</taxon>
        <taxon>Chironomidae</taxon>
        <taxon>Chironominae</taxon>
        <taxon>Polypedilum</taxon>
        <taxon>Polypedilum</taxon>
    </lineage>
</organism>
<keyword evidence="5" id="KW-1185">Reference proteome</keyword>
<dbReference type="EMBL" id="JADBJN010000001">
    <property type="protein sequence ID" value="KAG5682660.1"/>
    <property type="molecule type" value="Genomic_DNA"/>
</dbReference>
<name>A0A9J6CL09_POLVA</name>
<sequence length="214" mass="25047">MSSFSEFLESISWYHWLIILLALTILCALLVEIIYFIRTFNCVFYAKFIKKRIHILEKCSVGGICLTRDIDTMLNHMNNARYFRELDLARIDFYLRTRLYDEVRKNRGQIVLANANIRFRKFIPVFGRFKITTKALYWNDDSLFLEHKFIGKNGVIHAILLCEQKFIKCSGENVINALLSQGDPVLSKPEMPLEVTKFLEFQEVSRKTLSSSTV</sequence>
<feature type="transmembrane region" description="Helical" evidence="3">
    <location>
        <begin position="13"/>
        <end position="37"/>
    </location>
</feature>
<dbReference type="Gene3D" id="3.10.129.10">
    <property type="entry name" value="Hotdog Thioesterase"/>
    <property type="match status" value="1"/>
</dbReference>
<evidence type="ECO:0000313" key="4">
    <source>
        <dbReference type="EMBL" id="KAG5682660.1"/>
    </source>
</evidence>
<protein>
    <recommendedName>
        <fullName evidence="2">Protein THEM6</fullName>
    </recommendedName>
</protein>
<evidence type="ECO:0000313" key="5">
    <source>
        <dbReference type="Proteomes" id="UP001107558"/>
    </source>
</evidence>
<dbReference type="CDD" id="cd00586">
    <property type="entry name" value="4HBT"/>
    <property type="match status" value="1"/>
</dbReference>
<dbReference type="InterPro" id="IPR029069">
    <property type="entry name" value="HotDog_dom_sf"/>
</dbReference>
<dbReference type="Proteomes" id="UP001107558">
    <property type="component" value="Chromosome 1"/>
</dbReference>
<dbReference type="SUPFAM" id="SSF54637">
    <property type="entry name" value="Thioesterase/thiol ester dehydrase-isomerase"/>
    <property type="match status" value="1"/>
</dbReference>
<dbReference type="Pfam" id="PF13279">
    <property type="entry name" value="4HBT_2"/>
    <property type="match status" value="1"/>
</dbReference>
<evidence type="ECO:0000256" key="3">
    <source>
        <dbReference type="SAM" id="Phobius"/>
    </source>
</evidence>
<comment type="similarity">
    <text evidence="1">Belongs to the THEM6 family.</text>
</comment>
<dbReference type="AlphaFoldDB" id="A0A9J6CL09"/>
<evidence type="ECO:0000256" key="1">
    <source>
        <dbReference type="ARBA" id="ARBA00038228"/>
    </source>
</evidence>
<keyword evidence="3" id="KW-0472">Membrane</keyword>
<keyword evidence="3" id="KW-1133">Transmembrane helix</keyword>